<dbReference type="InterPro" id="IPR023705">
    <property type="entry name" value="Nucleoid_occlusion_protein"/>
</dbReference>
<comment type="similarity">
    <text evidence="2">Belongs to the ParB family.</text>
</comment>
<reference evidence="9 10" key="1">
    <citation type="submission" date="2016-11" db="EMBL/GenBank/DDBJ databases">
        <title>Interaction between Lactobacillus species and yeast in water kefir.</title>
        <authorList>
            <person name="Behr J."/>
            <person name="Xu D."/>
            <person name="Vogel R.F."/>
        </authorList>
    </citation>
    <scope>NUCLEOTIDE SEQUENCE [LARGE SCALE GENOMIC DNA]</scope>
    <source>
        <strain evidence="9 10">TMW 1.1827</strain>
    </source>
</reference>
<dbReference type="Proteomes" id="UP000324497">
    <property type="component" value="Chromosome"/>
</dbReference>
<evidence type="ECO:0000256" key="7">
    <source>
        <dbReference type="ARBA" id="ARBA00023306"/>
    </source>
</evidence>
<evidence type="ECO:0000256" key="6">
    <source>
        <dbReference type="ARBA" id="ARBA00023210"/>
    </source>
</evidence>
<evidence type="ECO:0000256" key="5">
    <source>
        <dbReference type="ARBA" id="ARBA00023125"/>
    </source>
</evidence>
<feature type="domain" description="ParB-like N-terminal" evidence="8">
    <location>
        <begin position="22"/>
        <end position="115"/>
    </location>
</feature>
<dbReference type="InterPro" id="IPR041468">
    <property type="entry name" value="HTH_ParB/Spo0J"/>
</dbReference>
<dbReference type="CDD" id="cd16393">
    <property type="entry name" value="SPO0J_N"/>
    <property type="match status" value="1"/>
</dbReference>
<dbReference type="FunFam" id="3.90.1530.30:FF:000001">
    <property type="entry name" value="Chromosome partitioning protein ParB"/>
    <property type="match status" value="1"/>
</dbReference>
<keyword evidence="5" id="KW-0238">DNA-binding</keyword>
<dbReference type="GO" id="GO:0000917">
    <property type="term" value="P:division septum assembly"/>
    <property type="evidence" value="ECO:0007669"/>
    <property type="project" value="UniProtKB-KW"/>
</dbReference>
<dbReference type="InterPro" id="IPR036086">
    <property type="entry name" value="ParB/Sulfiredoxin_sf"/>
</dbReference>
<dbReference type="EMBL" id="CP018180">
    <property type="protein sequence ID" value="AUJ33002.1"/>
    <property type="molecule type" value="Genomic_DNA"/>
</dbReference>
<keyword evidence="3" id="KW-0963">Cytoplasm</keyword>
<dbReference type="NCBIfam" id="TIGR04285">
    <property type="entry name" value="nucleoid_noc"/>
    <property type="match status" value="1"/>
</dbReference>
<keyword evidence="10" id="KW-1185">Reference proteome</keyword>
<dbReference type="GO" id="GO:0003677">
    <property type="term" value="F:DNA binding"/>
    <property type="evidence" value="ECO:0007669"/>
    <property type="project" value="UniProtKB-KW"/>
</dbReference>
<dbReference type="GO" id="GO:0045881">
    <property type="term" value="P:positive regulation of sporulation resulting in formation of a cellular spore"/>
    <property type="evidence" value="ECO:0007669"/>
    <property type="project" value="TreeGrafter"/>
</dbReference>
<evidence type="ECO:0000256" key="3">
    <source>
        <dbReference type="ARBA" id="ARBA00022490"/>
    </source>
</evidence>
<dbReference type="GO" id="GO:0007059">
    <property type="term" value="P:chromosome segregation"/>
    <property type="evidence" value="ECO:0007669"/>
    <property type="project" value="TreeGrafter"/>
</dbReference>
<protein>
    <submittedName>
        <fullName evidence="9">Nucleoid occlusion protein</fullName>
    </submittedName>
</protein>
<dbReference type="InterPro" id="IPR004437">
    <property type="entry name" value="ParB/RepB/Spo0J"/>
</dbReference>
<keyword evidence="7" id="KW-0131">Cell cycle</keyword>
<dbReference type="FunFam" id="1.10.10.2830:FF:000001">
    <property type="entry name" value="Chromosome partitioning protein ParB"/>
    <property type="match status" value="1"/>
</dbReference>
<dbReference type="GO" id="GO:0005694">
    <property type="term" value="C:chromosome"/>
    <property type="evidence" value="ECO:0007669"/>
    <property type="project" value="TreeGrafter"/>
</dbReference>
<organism evidence="9 10">
    <name type="scientific">Liquorilactobacillus nagelii</name>
    <dbReference type="NCBI Taxonomy" id="82688"/>
    <lineage>
        <taxon>Bacteria</taxon>
        <taxon>Bacillati</taxon>
        <taxon>Bacillota</taxon>
        <taxon>Bacilli</taxon>
        <taxon>Lactobacillales</taxon>
        <taxon>Lactobacillaceae</taxon>
        <taxon>Liquorilactobacillus</taxon>
    </lineage>
</organism>
<dbReference type="SMART" id="SM00470">
    <property type="entry name" value="ParB"/>
    <property type="match status" value="1"/>
</dbReference>
<dbReference type="SUPFAM" id="SSF110849">
    <property type="entry name" value="ParB/Sulfiredoxin"/>
    <property type="match status" value="1"/>
</dbReference>
<proteinExistence type="inferred from homology"/>
<accession>A0A3S6QXU8</accession>
<comment type="subcellular location">
    <subcellularLocation>
        <location evidence="1">Cytoplasm</location>
        <location evidence="1">Nucleoid</location>
    </subcellularLocation>
</comment>
<keyword evidence="6" id="KW-0717">Septation</keyword>
<dbReference type="KEGG" id="lng:BSQ50_10885"/>
<dbReference type="RefSeq" id="WP_224289108.1">
    <property type="nucleotide sequence ID" value="NZ_CP018180.1"/>
</dbReference>
<dbReference type="GO" id="GO:0009295">
    <property type="term" value="C:nucleoid"/>
    <property type="evidence" value="ECO:0007669"/>
    <property type="project" value="UniProtKB-SubCell"/>
</dbReference>
<evidence type="ECO:0000256" key="2">
    <source>
        <dbReference type="ARBA" id="ARBA00006295"/>
    </source>
</evidence>
<dbReference type="NCBIfam" id="TIGR00180">
    <property type="entry name" value="parB_part"/>
    <property type="match status" value="1"/>
</dbReference>
<evidence type="ECO:0000313" key="10">
    <source>
        <dbReference type="Proteomes" id="UP000324497"/>
    </source>
</evidence>
<dbReference type="SUPFAM" id="SSF109709">
    <property type="entry name" value="KorB DNA-binding domain-like"/>
    <property type="match status" value="1"/>
</dbReference>
<dbReference type="Gene3D" id="1.10.10.2830">
    <property type="match status" value="1"/>
</dbReference>
<evidence type="ECO:0000313" key="9">
    <source>
        <dbReference type="EMBL" id="AUJ33002.1"/>
    </source>
</evidence>
<dbReference type="PANTHER" id="PTHR33375:SF8">
    <property type="entry name" value="NUCLEOID OCCLUSION PROTEIN"/>
    <property type="match status" value="1"/>
</dbReference>
<dbReference type="Gene3D" id="3.90.1530.30">
    <property type="match status" value="1"/>
</dbReference>
<dbReference type="Pfam" id="PF02195">
    <property type="entry name" value="ParB_N"/>
    <property type="match status" value="1"/>
</dbReference>
<dbReference type="PANTHER" id="PTHR33375">
    <property type="entry name" value="CHROMOSOME-PARTITIONING PROTEIN PARB-RELATED"/>
    <property type="match status" value="1"/>
</dbReference>
<dbReference type="InterPro" id="IPR003115">
    <property type="entry name" value="ParB_N"/>
</dbReference>
<evidence type="ECO:0000256" key="4">
    <source>
        <dbReference type="ARBA" id="ARBA00022618"/>
    </source>
</evidence>
<sequence>MAFSFWKNKQETAAPMAAAQVQQIPTAQIIANHYQPRQVFDQEKIAELAATLQEHGMLQPIILRSAAAKEEQQYEIIAGERRFRAALQLKWDKVPAIIKEMSDTEAASFAVIENLQREGLTAIEEAQAYQELMELNQLNQSQLAKEIGKSQSFVANKLRLLKLAPFVKQALLTRKISERHGRSVVGLSVEAQSKIIQQTIDQQLTVKETESLVKSQVTTSAQDKVSKKKSQHKLAKGKTQDLRVAVNTIKQSLKLISDSGIKVTTHEEQGPDYHRIIIDLPLETEK</sequence>
<dbReference type="AlphaFoldDB" id="A0A3S6QXU8"/>
<dbReference type="Pfam" id="PF17762">
    <property type="entry name" value="HTH_ParB"/>
    <property type="match status" value="1"/>
</dbReference>
<keyword evidence="4" id="KW-0132">Cell division</keyword>
<gene>
    <name evidence="9" type="ORF">BSQ50_10885</name>
</gene>
<name>A0A3S6QXU8_9LACO</name>
<evidence type="ECO:0000259" key="8">
    <source>
        <dbReference type="SMART" id="SM00470"/>
    </source>
</evidence>
<evidence type="ECO:0000256" key="1">
    <source>
        <dbReference type="ARBA" id="ARBA00004453"/>
    </source>
</evidence>
<dbReference type="InterPro" id="IPR050336">
    <property type="entry name" value="Chromosome_partition/occlusion"/>
</dbReference>